<dbReference type="Proteomes" id="UP001202717">
    <property type="component" value="Chromosome"/>
</dbReference>
<evidence type="ECO:0000256" key="1">
    <source>
        <dbReference type="SAM" id="Phobius"/>
    </source>
</evidence>
<protein>
    <recommendedName>
        <fullName evidence="4">VanZ-like domain-containing protein</fullName>
    </recommendedName>
</protein>
<evidence type="ECO:0000313" key="2">
    <source>
        <dbReference type="EMBL" id="WCO01795.1"/>
    </source>
</evidence>
<feature type="transmembrane region" description="Helical" evidence="1">
    <location>
        <begin position="110"/>
        <end position="129"/>
    </location>
</feature>
<proteinExistence type="predicted"/>
<keyword evidence="1" id="KW-0812">Transmembrane</keyword>
<dbReference type="RefSeq" id="WP_249996954.1">
    <property type="nucleotide sequence ID" value="NZ_CP116221.1"/>
</dbReference>
<evidence type="ECO:0000313" key="3">
    <source>
        <dbReference type="Proteomes" id="UP001202717"/>
    </source>
</evidence>
<feature type="transmembrane region" description="Helical" evidence="1">
    <location>
        <begin position="72"/>
        <end position="90"/>
    </location>
</feature>
<keyword evidence="1" id="KW-0472">Membrane</keyword>
<keyword evidence="3" id="KW-1185">Reference proteome</keyword>
<gene>
    <name evidence="2" type="ORF">MUN68_017255</name>
</gene>
<organism evidence="2 3">
    <name type="scientific">Psychroserpens ponticola</name>
    <dbReference type="NCBI Taxonomy" id="2932268"/>
    <lineage>
        <taxon>Bacteria</taxon>
        <taxon>Pseudomonadati</taxon>
        <taxon>Bacteroidota</taxon>
        <taxon>Flavobacteriia</taxon>
        <taxon>Flavobacteriales</taxon>
        <taxon>Flavobacteriaceae</taxon>
        <taxon>Psychroserpens</taxon>
    </lineage>
</organism>
<dbReference type="EMBL" id="CP116221">
    <property type="protein sequence ID" value="WCO01795.1"/>
    <property type="molecule type" value="Genomic_DNA"/>
</dbReference>
<name>A0ABY7RXC6_9FLAO</name>
<keyword evidence="1" id="KW-1133">Transmembrane helix</keyword>
<sequence>MFNQGIIKKAILTFSVILYAVVVPFLEINTSHVFNPNWTPHVRIHEVWQLITNSSIGLFCLWLVWVKKEIKMSTVLSLLIVGGFLLAFLLQEFYGGSMTYLDGSEKTLFGINIGIIGFGLAFIGLLFNLKSTAKVQSK</sequence>
<feature type="transmembrane region" description="Helical" evidence="1">
    <location>
        <begin position="47"/>
        <end position="65"/>
    </location>
</feature>
<reference evidence="2 3" key="1">
    <citation type="submission" date="2023-01" db="EMBL/GenBank/DDBJ databases">
        <title>Psychroserpens ponticola sp. nov., isolated from seawater.</title>
        <authorList>
            <person name="Kristyanto S."/>
            <person name="Jung J."/>
            <person name="Kim J.M."/>
            <person name="Jeon C.O."/>
        </authorList>
    </citation>
    <scope>NUCLEOTIDE SEQUENCE [LARGE SCALE GENOMIC DNA]</scope>
    <source>
        <strain evidence="2 3">MSW6</strain>
    </source>
</reference>
<accession>A0ABY7RXC6</accession>
<feature type="transmembrane region" description="Helical" evidence="1">
    <location>
        <begin position="7"/>
        <end position="27"/>
    </location>
</feature>
<evidence type="ECO:0008006" key="4">
    <source>
        <dbReference type="Google" id="ProtNLM"/>
    </source>
</evidence>